<dbReference type="EMBL" id="JANHAX010000008">
    <property type="protein sequence ID" value="MDQ2092271.1"/>
    <property type="molecule type" value="Genomic_DNA"/>
</dbReference>
<dbReference type="SUPFAM" id="SSF53756">
    <property type="entry name" value="UDP-Glycosyltransferase/glycogen phosphorylase"/>
    <property type="match status" value="1"/>
</dbReference>
<feature type="domain" description="WsaF C-terminal" evidence="1">
    <location>
        <begin position="218"/>
        <end position="336"/>
    </location>
</feature>
<reference evidence="2" key="2">
    <citation type="submission" date="2023-02" db="EMBL/GenBank/DDBJ databases">
        <title>'Rhodoalgimonas zhirmunskyi' gen. nov., isolated from a red alga.</title>
        <authorList>
            <person name="Nedashkovskaya O.I."/>
            <person name="Otstavnykh N.Y."/>
            <person name="Bystritskaya E.P."/>
            <person name="Balabanova L.A."/>
            <person name="Isaeva M.P."/>
        </authorList>
    </citation>
    <scope>NUCLEOTIDE SEQUENCE</scope>
    <source>
        <strain evidence="2">KCTC 52189</strain>
    </source>
</reference>
<proteinExistence type="predicted"/>
<dbReference type="RefSeq" id="WP_306737580.1">
    <property type="nucleotide sequence ID" value="NZ_JANHAX010000008.1"/>
</dbReference>
<evidence type="ECO:0000259" key="1">
    <source>
        <dbReference type="Pfam" id="PF22772"/>
    </source>
</evidence>
<keyword evidence="3" id="KW-1185">Reference proteome</keyword>
<protein>
    <submittedName>
        <fullName evidence="2">Glycosyltransferase</fullName>
        <ecNumber evidence="2">2.4.-.-</ecNumber>
    </submittedName>
</protein>
<dbReference type="Pfam" id="PF22772">
    <property type="entry name" value="WsaF_C"/>
    <property type="match status" value="1"/>
</dbReference>
<organism evidence="2 3">
    <name type="scientific">Marimonas arenosa</name>
    <dbReference type="NCBI Taxonomy" id="1795305"/>
    <lineage>
        <taxon>Bacteria</taxon>
        <taxon>Pseudomonadati</taxon>
        <taxon>Pseudomonadota</taxon>
        <taxon>Alphaproteobacteria</taxon>
        <taxon>Rhodobacterales</taxon>
        <taxon>Paracoccaceae</taxon>
        <taxon>Marimonas</taxon>
    </lineage>
</organism>
<keyword evidence="2" id="KW-0328">Glycosyltransferase</keyword>
<dbReference type="Gene3D" id="3.40.50.11090">
    <property type="match status" value="1"/>
</dbReference>
<dbReference type="GO" id="GO:0016757">
    <property type="term" value="F:glycosyltransferase activity"/>
    <property type="evidence" value="ECO:0007669"/>
    <property type="project" value="UniProtKB-KW"/>
</dbReference>
<dbReference type="AlphaFoldDB" id="A0AAE4B862"/>
<accession>A0AAE4B862</accession>
<dbReference type="EC" id="2.4.-.-" evidence="2"/>
<reference evidence="2" key="1">
    <citation type="submission" date="2022-07" db="EMBL/GenBank/DDBJ databases">
        <authorList>
            <person name="Otstavnykh N."/>
            <person name="Isaeva M."/>
            <person name="Bystritskaya E."/>
        </authorList>
    </citation>
    <scope>NUCLEOTIDE SEQUENCE</scope>
    <source>
        <strain evidence="2">KCTC 52189</strain>
    </source>
</reference>
<name>A0AAE4B862_9RHOB</name>
<comment type="caution">
    <text evidence="2">The sequence shown here is derived from an EMBL/GenBank/DDBJ whole genome shotgun (WGS) entry which is preliminary data.</text>
</comment>
<dbReference type="Proteomes" id="UP001226762">
    <property type="component" value="Unassembled WGS sequence"/>
</dbReference>
<sequence>MPERDGLMDLAQATAADLQANFDAIERGEAENITTPYTMIWFLPLVPHALKGGVRTVFAFSEHMSIRHGTQSVFVIYSFNGRDFDTSGLVASLRENFPRLNFVVRVFRRNIDRAEDLPASDIAFCTLWTTAYVMLRYNQTRRKFYFMQDFEPMFYAGGDLYMMIEQTYRFGYSCIANTPGVGRKYLQYSDDMVSFLPGIDHSVFYPSDTPRPTGGPFRAVFYGRPENARNGFFLGTDILKSLKAKMGDRIEILSAGAEWEPSQYGLDGVVNNLGLLKTIKEVADLYRSCDLGLVFMATPHPSYQPLEYMACGCLTVTNINEANQWLLNRENALLVEPIPDIAANRMVDILGDAPRRAQLVAKGRDTVLGLDWNNAFAIIERRILSSRGPRANRPDAPNLAEAGR</sequence>
<evidence type="ECO:0000313" key="3">
    <source>
        <dbReference type="Proteomes" id="UP001226762"/>
    </source>
</evidence>
<gene>
    <name evidence="2" type="ORF">NO357_20390</name>
</gene>
<dbReference type="Gene3D" id="3.40.50.2000">
    <property type="entry name" value="Glycogen Phosphorylase B"/>
    <property type="match status" value="1"/>
</dbReference>
<evidence type="ECO:0000313" key="2">
    <source>
        <dbReference type="EMBL" id="MDQ2092271.1"/>
    </source>
</evidence>
<keyword evidence="2" id="KW-0808">Transferase</keyword>
<dbReference type="InterPro" id="IPR055050">
    <property type="entry name" value="WsaF_C"/>
</dbReference>